<dbReference type="PANTHER" id="PTHR18870">
    <property type="entry name" value="PROTEIN TAG-278-RELATED"/>
    <property type="match status" value="1"/>
</dbReference>
<evidence type="ECO:0000313" key="7">
    <source>
        <dbReference type="Proteomes" id="UP000320475"/>
    </source>
</evidence>
<name>A0A507DEB1_9FUNG</name>
<protein>
    <submittedName>
        <fullName evidence="5">Uncharacterized protein</fullName>
    </submittedName>
</protein>
<dbReference type="Proteomes" id="UP000317494">
    <property type="component" value="Unassembled WGS sequence"/>
</dbReference>
<feature type="region of interest" description="Disordered" evidence="3">
    <location>
        <begin position="1035"/>
        <end position="1056"/>
    </location>
</feature>
<dbReference type="Proteomes" id="UP000320475">
    <property type="component" value="Unassembled WGS sequence"/>
</dbReference>
<evidence type="ECO:0000256" key="2">
    <source>
        <dbReference type="SAM" id="Coils"/>
    </source>
</evidence>
<feature type="coiled-coil region" evidence="2">
    <location>
        <begin position="639"/>
        <end position="789"/>
    </location>
</feature>
<proteinExistence type="predicted"/>
<evidence type="ECO:0000256" key="1">
    <source>
        <dbReference type="ARBA" id="ARBA00023054"/>
    </source>
</evidence>
<feature type="coiled-coil region" evidence="2">
    <location>
        <begin position="414"/>
        <end position="452"/>
    </location>
</feature>
<dbReference type="EMBL" id="QEAM01000031">
    <property type="protein sequence ID" value="TPX49587.1"/>
    <property type="molecule type" value="Genomic_DNA"/>
</dbReference>
<keyword evidence="1 2" id="KW-0175">Coiled coil</keyword>
<evidence type="ECO:0000313" key="4">
    <source>
        <dbReference type="EMBL" id="TPX46661.1"/>
    </source>
</evidence>
<dbReference type="PANTHER" id="PTHR18870:SF9">
    <property type="entry name" value="PROTEIN TAG-278-RELATED"/>
    <property type="match status" value="1"/>
</dbReference>
<dbReference type="AlphaFoldDB" id="A0A507DEB1"/>
<evidence type="ECO:0000313" key="6">
    <source>
        <dbReference type="Proteomes" id="UP000317494"/>
    </source>
</evidence>
<dbReference type="VEuPathDB" id="FungiDB:SeMB42_g03596"/>
<dbReference type="EMBL" id="QEAN01000130">
    <property type="protein sequence ID" value="TPX46661.1"/>
    <property type="molecule type" value="Genomic_DNA"/>
</dbReference>
<accession>A0A507DEB1</accession>
<feature type="coiled-coil region" evidence="2">
    <location>
        <begin position="155"/>
        <end position="236"/>
    </location>
</feature>
<comment type="caution">
    <text evidence="5">The sequence shown here is derived from an EMBL/GenBank/DDBJ whole genome shotgun (WGS) entry which is preliminary data.</text>
</comment>
<feature type="coiled-coil region" evidence="2">
    <location>
        <begin position="491"/>
        <end position="581"/>
    </location>
</feature>
<gene>
    <name evidence="5" type="ORF">SeLEV6574_g01402</name>
    <name evidence="4" type="ORF">SeMB42_g03596</name>
</gene>
<feature type="coiled-coil region" evidence="2">
    <location>
        <begin position="331"/>
        <end position="382"/>
    </location>
</feature>
<evidence type="ECO:0000256" key="3">
    <source>
        <dbReference type="SAM" id="MobiDB-lite"/>
    </source>
</evidence>
<reference evidence="6 7" key="1">
    <citation type="journal article" date="2019" name="Sci. Rep.">
        <title>Comparative genomics of chytrid fungi reveal insights into the obligate biotrophic and pathogenic lifestyle of Synchytrium endobioticum.</title>
        <authorList>
            <person name="van de Vossenberg B.T.L.H."/>
            <person name="Warris S."/>
            <person name="Nguyen H.D.T."/>
            <person name="van Gent-Pelzer M.P.E."/>
            <person name="Joly D.L."/>
            <person name="van de Geest H.C."/>
            <person name="Bonants P.J.M."/>
            <person name="Smith D.S."/>
            <person name="Levesque C.A."/>
            <person name="van der Lee T.A.J."/>
        </authorList>
    </citation>
    <scope>NUCLEOTIDE SEQUENCE [LARGE SCALE GENOMIC DNA]</scope>
    <source>
        <strain evidence="5 7">LEV6574</strain>
        <strain evidence="4 6">MB42</strain>
    </source>
</reference>
<evidence type="ECO:0000313" key="5">
    <source>
        <dbReference type="EMBL" id="TPX49587.1"/>
    </source>
</evidence>
<keyword evidence="6" id="KW-1185">Reference proteome</keyword>
<dbReference type="OrthoDB" id="75801at2759"/>
<organism evidence="5 7">
    <name type="scientific">Synchytrium endobioticum</name>
    <dbReference type="NCBI Taxonomy" id="286115"/>
    <lineage>
        <taxon>Eukaryota</taxon>
        <taxon>Fungi</taxon>
        <taxon>Fungi incertae sedis</taxon>
        <taxon>Chytridiomycota</taxon>
        <taxon>Chytridiomycota incertae sedis</taxon>
        <taxon>Chytridiomycetes</taxon>
        <taxon>Synchytriales</taxon>
        <taxon>Synchytriaceae</taxon>
        <taxon>Synchytrium</taxon>
    </lineage>
</organism>
<sequence>MSSSSGKASRFKRGPLTLADVEYKSSNSLSSLSSLRGSTTVLAAPANSTHGNSYATKGVAATPETVYKMSKKIAQLTRVVYYLNTKHEDHHVEIAGLKDAYEEECSRIIEDATSRVKSLQSQLDSSKSFSDAELSTTRMELSLAKDSESTTRQQLNEALSMVDRLQHDLKIHKDKIAGSIADFTKASTDISQLKHEYENKMQALEESHRVMVAGLTKRYDEELKAVRKDRDRVDREARAEKDVIKKKYEQDMLVKDGDMEKLRQQALSSAYSFEQAEKATKHEFDRRLEEAAEAQRQRIAARDCTIEKLELTCDEYQLKVDERDKHIGQVLMELKQRENELSVALSQVEQAKADIAAADLRVKEADERVENMKGELERTGDLATELSKSQDAYRQAFADADKYMKDLVVASRSVTELKDKAKSLETIKSHLERKLKEAAETLKTTIQANEENTKKALINQRAEILTHSQSEIQRKICELDEEHKAAIDVKIREIKDLKQQVSQKIRAFENLESECEDTRRKLASKIESVESSRTALSTRLANLQKELEASRNDVNVKALEVKKLELQVKTLQDEQTTAASRMATMANQIGSRMRDEFRKEKEGLETHWTQRTKEEIDQLRDTLTSQSTLELSLSLSQAEKEHNEEIERLYSNHESERKQWSFQKAIMDKRLNEVTAALSDLEIKMNDLRSQHAEAIQRLVSRQEERVKDLKEAWERDWASKEVEWKDVLKKAVSAAEEKKDDYLKEQEGKWNVVIEDVTNQRDQARDLLDQEVQKTQNLESQLSHLKSTQQSELHAQVQFYQCKIIEAVKLTREECETNAKLVDIMHKQEINNKVQNVMTLVREIDGHLATIGALKTQIKELEGLLEGAKQETLSRDAYITQMKEDHQKIIKDIHSDLEVRYAVRLEVSSNDHLAETQKMLKEFDSATHFFKKQLFQLEQKLADAETKYRNRDPREQDLQRIHDLECEVETRKKKMHTLEGELEYVKLELLNRDNTYNKVFGSRTVIIDKEGSNGGKGIGLSSKMKPLFKSDTLLSKLPPLPNPPILAPAASPSSQ</sequence>